<evidence type="ECO:0000256" key="1">
    <source>
        <dbReference type="SAM" id="SignalP"/>
    </source>
</evidence>
<sequence length="182" mass="19818">MNTLIRVLFLWGTLAAVACTPSGGADAGGEPEPHTTTPARAKGKWVYGGSFSATDFWNYNGSYSGKAFEQGMLFDFSTNGKYEVYTINSATTYSCRTESYAFTAGTVTFDEGAGSFSIRPARGTMRGYYSCAASQNFKRDATADELKSRTYYYAIRKNNRGETVMTISTTPNLNDGMDLTAL</sequence>
<evidence type="ECO:0000313" key="3">
    <source>
        <dbReference type="Proteomes" id="UP000488299"/>
    </source>
</evidence>
<reference evidence="2 3" key="1">
    <citation type="submission" date="2019-10" db="EMBL/GenBank/DDBJ databases">
        <title>Rudanella paleaurantiibacter sp. nov., isolated from sludge.</title>
        <authorList>
            <person name="Xu S.Q."/>
        </authorList>
    </citation>
    <scope>NUCLEOTIDE SEQUENCE [LARGE SCALE GENOMIC DNA]</scope>
    <source>
        <strain evidence="2 3">HX-22-17</strain>
    </source>
</reference>
<dbReference type="RefSeq" id="WP_152124593.1">
    <property type="nucleotide sequence ID" value="NZ_WELI01000005.1"/>
</dbReference>
<accession>A0A7J5TXV6</accession>
<dbReference type="Proteomes" id="UP000488299">
    <property type="component" value="Unassembled WGS sequence"/>
</dbReference>
<comment type="caution">
    <text evidence="2">The sequence shown here is derived from an EMBL/GenBank/DDBJ whole genome shotgun (WGS) entry which is preliminary data.</text>
</comment>
<dbReference type="AlphaFoldDB" id="A0A7J5TXV6"/>
<keyword evidence="3" id="KW-1185">Reference proteome</keyword>
<dbReference type="PROSITE" id="PS51257">
    <property type="entry name" value="PROKAR_LIPOPROTEIN"/>
    <property type="match status" value="1"/>
</dbReference>
<gene>
    <name evidence="2" type="ORF">F5984_12375</name>
</gene>
<dbReference type="EMBL" id="WELI01000005">
    <property type="protein sequence ID" value="KAB7729976.1"/>
    <property type="molecule type" value="Genomic_DNA"/>
</dbReference>
<keyword evidence="1" id="KW-0732">Signal</keyword>
<evidence type="ECO:0008006" key="4">
    <source>
        <dbReference type="Google" id="ProtNLM"/>
    </source>
</evidence>
<protein>
    <recommendedName>
        <fullName evidence="4">Lipocalin-like domain-containing protein</fullName>
    </recommendedName>
</protein>
<organism evidence="2 3">
    <name type="scientific">Rudanella paleaurantiibacter</name>
    <dbReference type="NCBI Taxonomy" id="2614655"/>
    <lineage>
        <taxon>Bacteria</taxon>
        <taxon>Pseudomonadati</taxon>
        <taxon>Bacteroidota</taxon>
        <taxon>Cytophagia</taxon>
        <taxon>Cytophagales</taxon>
        <taxon>Cytophagaceae</taxon>
        <taxon>Rudanella</taxon>
    </lineage>
</organism>
<feature type="signal peptide" evidence="1">
    <location>
        <begin position="1"/>
        <end position="27"/>
    </location>
</feature>
<feature type="chain" id="PRO_5029784507" description="Lipocalin-like domain-containing protein" evidence="1">
    <location>
        <begin position="28"/>
        <end position="182"/>
    </location>
</feature>
<proteinExistence type="predicted"/>
<evidence type="ECO:0000313" key="2">
    <source>
        <dbReference type="EMBL" id="KAB7729976.1"/>
    </source>
</evidence>
<name>A0A7J5TXV6_9BACT</name>